<dbReference type="SUPFAM" id="SSF51905">
    <property type="entry name" value="FAD/NAD(P)-binding domain"/>
    <property type="match status" value="1"/>
</dbReference>
<organism evidence="3 4">
    <name type="scientific">Trinickia symbiotica</name>
    <dbReference type="NCBI Taxonomy" id="863227"/>
    <lineage>
        <taxon>Bacteria</taxon>
        <taxon>Pseudomonadati</taxon>
        <taxon>Pseudomonadota</taxon>
        <taxon>Betaproteobacteria</taxon>
        <taxon>Burkholderiales</taxon>
        <taxon>Burkholderiaceae</taxon>
        <taxon>Trinickia</taxon>
    </lineage>
</organism>
<dbReference type="PANTHER" id="PTHR13847:SF287">
    <property type="entry name" value="FAD-DEPENDENT OXIDOREDUCTASE DOMAIN-CONTAINING PROTEIN 1"/>
    <property type="match status" value="1"/>
</dbReference>
<dbReference type="RefSeq" id="WP_107151605.1">
    <property type="nucleotide sequence ID" value="NZ_PYUC01000007.1"/>
</dbReference>
<sequence>MTTVEPDVIVIGGGLVGMAISYGLAGNGARVAVLDEGDDAFRASRGNFGLVWVQGKGYGLPEYARWTMSSARLWPRLAAALKKESGVDVELEQPGGFHFVHSQSEAIERETRLAWLRDRLDEPYPFEMLGHDALKARLPAIGPEVYGASYTPMDGHVNPLKLLRALYGACEARGVQWYRNQHVDDVEPTGGAFVVRGTGRSWKAPKVVLAAGLGNARLAPSLGLHAPVRPNRGQVLVGERVAPFLDYPTTYVRQTDEGTIQLGDSMEDVGFDDTTTTSVLATIARRGICSFPVLEGLRLVRAWSALRVMSPDGFPIYQESSTYRGAYVATCHSGVTLAAAHALRLAPWIAGAAAPEEIDVFAGDRFLHPEWTSHHAH</sequence>
<dbReference type="Gene3D" id="3.50.50.60">
    <property type="entry name" value="FAD/NAD(P)-binding domain"/>
    <property type="match status" value="1"/>
</dbReference>
<protein>
    <submittedName>
        <fullName evidence="3">FAD-dependent oxidoreductase</fullName>
    </submittedName>
</protein>
<dbReference type="Pfam" id="PF01266">
    <property type="entry name" value="DAO"/>
    <property type="match status" value="1"/>
</dbReference>
<accession>A0A2T3XTP4</accession>
<dbReference type="Gene3D" id="3.30.9.10">
    <property type="entry name" value="D-Amino Acid Oxidase, subunit A, domain 2"/>
    <property type="match status" value="1"/>
</dbReference>
<keyword evidence="1" id="KW-0560">Oxidoreductase</keyword>
<feature type="domain" description="FAD dependent oxidoreductase" evidence="2">
    <location>
        <begin position="7"/>
        <end position="346"/>
    </location>
</feature>
<dbReference type="InterPro" id="IPR006076">
    <property type="entry name" value="FAD-dep_OxRdtase"/>
</dbReference>
<evidence type="ECO:0000256" key="1">
    <source>
        <dbReference type="ARBA" id="ARBA00023002"/>
    </source>
</evidence>
<dbReference type="SUPFAM" id="SSF54373">
    <property type="entry name" value="FAD-linked reductases, C-terminal domain"/>
    <property type="match status" value="1"/>
</dbReference>
<proteinExistence type="predicted"/>
<dbReference type="Proteomes" id="UP000240638">
    <property type="component" value="Unassembled WGS sequence"/>
</dbReference>
<reference evidence="3 4" key="1">
    <citation type="submission" date="2018-03" db="EMBL/GenBank/DDBJ databases">
        <title>Whole genome analyses suggest that Burkholderia sensu lato contains two further novel genera in the rhizoxinica-symbiotica group Mycetohabitans gen. nov., and Trinickia gen. nov.: implications for the evolution of diazotrophy and nodulation in the Burkholderiaceae.</title>
        <authorList>
            <person name="Estrada De Los Santos P."/>
            <person name="Palmer M."/>
            <person name="Chavez-Ramirez B."/>
            <person name="Steenkamp E.T."/>
            <person name="Hirsch A.M."/>
            <person name="Manyaka P."/>
            <person name="Maluk M."/>
            <person name="Lafos M."/>
            <person name="Crook M."/>
            <person name="Gross E."/>
            <person name="Simon M.F."/>
            <person name="Bueno Dos Reis Junior F."/>
            <person name="Poole P.S."/>
            <person name="Venter S.N."/>
            <person name="James E.K."/>
        </authorList>
    </citation>
    <scope>NUCLEOTIDE SEQUENCE [LARGE SCALE GENOMIC DNA]</scope>
    <source>
        <strain evidence="3 4">JPY-366</strain>
    </source>
</reference>
<dbReference type="AlphaFoldDB" id="A0A2T3XTP4"/>
<gene>
    <name evidence="3" type="ORF">C9I57_15855</name>
</gene>
<dbReference type="GO" id="GO:0016491">
    <property type="term" value="F:oxidoreductase activity"/>
    <property type="evidence" value="ECO:0007669"/>
    <property type="project" value="UniProtKB-KW"/>
</dbReference>
<dbReference type="GO" id="GO:0005737">
    <property type="term" value="C:cytoplasm"/>
    <property type="evidence" value="ECO:0007669"/>
    <property type="project" value="TreeGrafter"/>
</dbReference>
<comment type="caution">
    <text evidence="3">The sequence shown here is derived from an EMBL/GenBank/DDBJ whole genome shotgun (WGS) entry which is preliminary data.</text>
</comment>
<name>A0A2T3XTP4_9BURK</name>
<dbReference type="InterPro" id="IPR036188">
    <property type="entry name" value="FAD/NAD-bd_sf"/>
</dbReference>
<evidence type="ECO:0000313" key="3">
    <source>
        <dbReference type="EMBL" id="PTB19865.1"/>
    </source>
</evidence>
<dbReference type="EMBL" id="PYUC01000007">
    <property type="protein sequence ID" value="PTB19865.1"/>
    <property type="molecule type" value="Genomic_DNA"/>
</dbReference>
<dbReference type="PANTHER" id="PTHR13847">
    <property type="entry name" value="SARCOSINE DEHYDROGENASE-RELATED"/>
    <property type="match status" value="1"/>
</dbReference>
<evidence type="ECO:0000259" key="2">
    <source>
        <dbReference type="Pfam" id="PF01266"/>
    </source>
</evidence>
<evidence type="ECO:0000313" key="4">
    <source>
        <dbReference type="Proteomes" id="UP000240638"/>
    </source>
</evidence>